<reference evidence="3" key="1">
    <citation type="submission" date="2014-08" db="EMBL/GenBank/DDBJ databases">
        <authorList>
            <person name="Sharma Rahul"/>
            <person name="Thines Marco"/>
        </authorList>
    </citation>
    <scope>NUCLEOTIDE SEQUENCE</scope>
</reference>
<evidence type="ECO:0000256" key="2">
    <source>
        <dbReference type="SAM" id="Phobius"/>
    </source>
</evidence>
<evidence type="ECO:0000256" key="1">
    <source>
        <dbReference type="SAM" id="MobiDB-lite"/>
    </source>
</evidence>
<feature type="region of interest" description="Disordered" evidence="1">
    <location>
        <begin position="160"/>
        <end position="179"/>
    </location>
</feature>
<proteinExistence type="predicted"/>
<keyword evidence="2" id="KW-0472">Membrane</keyword>
<name>A0A0F7SMI1_PHARH</name>
<organism evidence="3">
    <name type="scientific">Phaffia rhodozyma</name>
    <name type="common">Yeast</name>
    <name type="synonym">Xanthophyllomyces dendrorhous</name>
    <dbReference type="NCBI Taxonomy" id="264483"/>
    <lineage>
        <taxon>Eukaryota</taxon>
        <taxon>Fungi</taxon>
        <taxon>Dikarya</taxon>
        <taxon>Basidiomycota</taxon>
        <taxon>Agaricomycotina</taxon>
        <taxon>Tremellomycetes</taxon>
        <taxon>Cystofilobasidiales</taxon>
        <taxon>Mrakiaceae</taxon>
        <taxon>Phaffia</taxon>
    </lineage>
</organism>
<feature type="transmembrane region" description="Helical" evidence="2">
    <location>
        <begin position="27"/>
        <end position="46"/>
    </location>
</feature>
<dbReference type="EMBL" id="LN483326">
    <property type="protein sequence ID" value="CDZ98182.1"/>
    <property type="molecule type" value="Genomic_DNA"/>
</dbReference>
<keyword evidence="2" id="KW-0812">Transmembrane</keyword>
<keyword evidence="2" id="KW-1133">Transmembrane helix</keyword>
<sequence length="179" mass="19887">MSAEKGPVYPYRSSERWVSNKEPKGKTIRWVLIVVIGMLALLSQVVTKPDLFPYKDIKMSIPSRPISPTFLFSSPHPSPITPSDDLASSSSSNSPSDSFYKRSFSFPTSFTTSFGNWKVNWSKENETLMIGSVPASGLRNAGLLRFLEHGRWSLMERPTYHTSEQISSSHPGTSSHASS</sequence>
<evidence type="ECO:0000313" key="3">
    <source>
        <dbReference type="EMBL" id="CDZ98182.1"/>
    </source>
</evidence>
<feature type="compositionally biased region" description="Low complexity" evidence="1">
    <location>
        <begin position="167"/>
        <end position="179"/>
    </location>
</feature>
<accession>A0A0F7SMI1</accession>
<protein>
    <submittedName>
        <fullName evidence="3">Uncharacterized protein</fullName>
    </submittedName>
</protein>
<dbReference type="AlphaFoldDB" id="A0A0F7SMI1"/>